<dbReference type="InterPro" id="IPR014980">
    <property type="entry name" value="DOPA_dioxygen"/>
</dbReference>
<evidence type="ECO:0000313" key="1">
    <source>
        <dbReference type="EMBL" id="KAF7356585.1"/>
    </source>
</evidence>
<dbReference type="AlphaFoldDB" id="A0A8H6YEJ1"/>
<evidence type="ECO:0000313" key="2">
    <source>
        <dbReference type="Proteomes" id="UP000620124"/>
    </source>
</evidence>
<gene>
    <name evidence="1" type="ORF">MVEN_00992300</name>
</gene>
<protein>
    <submittedName>
        <fullName evidence="1">Putative 21.2 kDa</fullName>
    </submittedName>
</protein>
<dbReference type="PANTHER" id="PTHR36423:SF2">
    <property type="entry name" value="AFR070WP"/>
    <property type="match status" value="1"/>
</dbReference>
<keyword evidence="2" id="KW-1185">Reference proteome</keyword>
<dbReference type="Pfam" id="PF08883">
    <property type="entry name" value="DOPA_dioxygen"/>
    <property type="match status" value="1"/>
</dbReference>
<dbReference type="InterPro" id="IPR023389">
    <property type="entry name" value="DOPA-like_sf"/>
</dbReference>
<dbReference type="Gene3D" id="3.30.70.1240">
    <property type="entry name" value="DOPA-like domains"/>
    <property type="match status" value="1"/>
</dbReference>
<reference evidence="1" key="1">
    <citation type="submission" date="2020-05" db="EMBL/GenBank/DDBJ databases">
        <title>Mycena genomes resolve the evolution of fungal bioluminescence.</title>
        <authorList>
            <person name="Tsai I.J."/>
        </authorList>
    </citation>
    <scope>NUCLEOTIDE SEQUENCE</scope>
    <source>
        <strain evidence="1">CCC161011</strain>
    </source>
</reference>
<dbReference type="PANTHER" id="PTHR36423">
    <property type="entry name" value="AFR070WP"/>
    <property type="match status" value="1"/>
</dbReference>
<comment type="caution">
    <text evidence="1">The sequence shown here is derived from an EMBL/GenBank/DDBJ whole genome shotgun (WGS) entry which is preliminary data.</text>
</comment>
<dbReference type="EMBL" id="JACAZI010000007">
    <property type="protein sequence ID" value="KAF7356585.1"/>
    <property type="molecule type" value="Genomic_DNA"/>
</dbReference>
<dbReference type="OrthoDB" id="9970095at2759"/>
<dbReference type="Proteomes" id="UP000620124">
    <property type="component" value="Unassembled WGS sequence"/>
</dbReference>
<dbReference type="SUPFAM" id="SSF143410">
    <property type="entry name" value="DOPA-like"/>
    <property type="match status" value="1"/>
</dbReference>
<name>A0A8H6YEJ1_9AGAR</name>
<organism evidence="1 2">
    <name type="scientific">Mycena venus</name>
    <dbReference type="NCBI Taxonomy" id="2733690"/>
    <lineage>
        <taxon>Eukaryota</taxon>
        <taxon>Fungi</taxon>
        <taxon>Dikarya</taxon>
        <taxon>Basidiomycota</taxon>
        <taxon>Agaricomycotina</taxon>
        <taxon>Agaricomycetes</taxon>
        <taxon>Agaricomycetidae</taxon>
        <taxon>Agaricales</taxon>
        <taxon>Marasmiineae</taxon>
        <taxon>Mycenaceae</taxon>
        <taxon>Mycena</taxon>
    </lineage>
</organism>
<proteinExistence type="predicted"/>
<accession>A0A8H6YEJ1</accession>
<sequence>MPSTAYDVFLPPIDPARNGFDFHVYYNPQDESHARDLHTRISHEFPELRMYKFWDRPVGPHPIPMFEVNTFTPHQTGALFSWLVVNRGPCPVLIHPNTDDELADHTTLATWMGTPLSLKTDILEHRPRAATSTTAPPPLNAPTS</sequence>